<dbReference type="InterPro" id="IPR023631">
    <property type="entry name" value="Amidase_dom"/>
</dbReference>
<dbReference type="RefSeq" id="XP_013315997.1">
    <property type="nucleotide sequence ID" value="XM_013460543.1"/>
</dbReference>
<dbReference type="STRING" id="348802.A0A0D2EJ42"/>
<dbReference type="InterPro" id="IPR036928">
    <property type="entry name" value="AS_sf"/>
</dbReference>
<organism evidence="3 4">
    <name type="scientific">Exophiala xenobiotica</name>
    <dbReference type="NCBI Taxonomy" id="348802"/>
    <lineage>
        <taxon>Eukaryota</taxon>
        <taxon>Fungi</taxon>
        <taxon>Dikarya</taxon>
        <taxon>Ascomycota</taxon>
        <taxon>Pezizomycotina</taxon>
        <taxon>Eurotiomycetes</taxon>
        <taxon>Chaetothyriomycetidae</taxon>
        <taxon>Chaetothyriales</taxon>
        <taxon>Herpotrichiellaceae</taxon>
        <taxon>Exophiala</taxon>
    </lineage>
</organism>
<dbReference type="HOGENOM" id="CLU_009600_18_1_1"/>
<feature type="domain" description="Amidase" evidence="2">
    <location>
        <begin position="99"/>
        <end position="554"/>
    </location>
</feature>
<evidence type="ECO:0000313" key="4">
    <source>
        <dbReference type="Proteomes" id="UP000054342"/>
    </source>
</evidence>
<dbReference type="PANTHER" id="PTHR11895:SF171">
    <property type="entry name" value="AMIDASE DOMAIN-CONTAINING PROTEIN"/>
    <property type="match status" value="1"/>
</dbReference>
<reference evidence="3 4" key="1">
    <citation type="submission" date="2015-01" db="EMBL/GenBank/DDBJ databases">
        <title>The Genome Sequence of Exophiala xenobiotica CBS118157.</title>
        <authorList>
            <consortium name="The Broad Institute Genomics Platform"/>
            <person name="Cuomo C."/>
            <person name="de Hoog S."/>
            <person name="Gorbushina A."/>
            <person name="Stielow B."/>
            <person name="Teixiera M."/>
            <person name="Abouelleil A."/>
            <person name="Chapman S.B."/>
            <person name="Priest M."/>
            <person name="Young S.K."/>
            <person name="Wortman J."/>
            <person name="Nusbaum C."/>
            <person name="Birren B."/>
        </authorList>
    </citation>
    <scope>NUCLEOTIDE SEQUENCE [LARGE SCALE GENOMIC DNA]</scope>
    <source>
        <strain evidence="3 4">CBS 118157</strain>
    </source>
</reference>
<evidence type="ECO:0000259" key="2">
    <source>
        <dbReference type="Pfam" id="PF01425"/>
    </source>
</evidence>
<proteinExistence type="predicted"/>
<dbReference type="InterPro" id="IPR000120">
    <property type="entry name" value="Amidase"/>
</dbReference>
<sequence length="627" mass="68063">MSTVALPNTDFQSRITVDDLRTLAAKFDILLNSGADEEAYLTLLQSAEAVYEHLETVEDYIHPDLVPVPTFSERTYWEPPTEGNPLNAWSHRCNFQAASPKSNLLAGRTVAFKDNIAVGGLPTTIGTRSSLLSKDGTRYPISTIDATVVSRVLNAGATVKGTTTCETYSASTLSSTSFRGPVQNPWANGYSAGGSSSGSGALIGANLASKFKGVTFGEHVDMAIGGDQGGSIRLPAAYNGCFGMKATHGLIPYTGVMALSPMVDHVGPIANSLHDIALLLQVLAGYDGIDARMTPESPLRNNIPDYPSLVREAFAETQLPASQRQSPFTVGLLKEGFQLPGMNPAIADLVYQEAKKAFEEIGARVIDVSVPLHKEGPLIWTASTRATMSDWAVAMQTPGYLSYQPPHMQLQWPPNQDMYEALSDTNPTVMNLVFSSAFLKEKYGPGIEAKAHRMVFKLREAYNQALNEADVLIMPTTLDLASQHPELKRDGKRTGIMERINPAIGLSSNTCPFNSTGHPAMSVPCGFEKNQKTGELLPVGMQIVGRRWDEKTVLKAAAFFQVGQQRKDRDSPESVQSHFWVLSWSNRQSQFVNLEWFGSNTGDRSPVRLPGRAGPEKTGLVDPRAKA</sequence>
<keyword evidence="4" id="KW-1185">Reference proteome</keyword>
<dbReference type="PANTHER" id="PTHR11895">
    <property type="entry name" value="TRANSAMIDASE"/>
    <property type="match status" value="1"/>
</dbReference>
<dbReference type="SUPFAM" id="SSF75304">
    <property type="entry name" value="Amidase signature (AS) enzymes"/>
    <property type="match status" value="1"/>
</dbReference>
<dbReference type="GO" id="GO:0003824">
    <property type="term" value="F:catalytic activity"/>
    <property type="evidence" value="ECO:0007669"/>
    <property type="project" value="InterPro"/>
</dbReference>
<dbReference type="Proteomes" id="UP000054342">
    <property type="component" value="Unassembled WGS sequence"/>
</dbReference>
<name>A0A0D2EJ42_9EURO</name>
<dbReference type="EMBL" id="KN847320">
    <property type="protein sequence ID" value="KIW55413.1"/>
    <property type="molecule type" value="Genomic_DNA"/>
</dbReference>
<dbReference type="Pfam" id="PF01425">
    <property type="entry name" value="Amidase"/>
    <property type="match status" value="1"/>
</dbReference>
<feature type="region of interest" description="Disordered" evidence="1">
    <location>
        <begin position="603"/>
        <end position="627"/>
    </location>
</feature>
<dbReference type="AlphaFoldDB" id="A0A0D2EJ42"/>
<gene>
    <name evidence="3" type="ORF">PV05_07696</name>
</gene>
<accession>A0A0D2EJ42</accession>
<dbReference type="OrthoDB" id="1879366at2759"/>
<evidence type="ECO:0000256" key="1">
    <source>
        <dbReference type="SAM" id="MobiDB-lite"/>
    </source>
</evidence>
<evidence type="ECO:0000313" key="3">
    <source>
        <dbReference type="EMBL" id="KIW55413.1"/>
    </source>
</evidence>
<protein>
    <recommendedName>
        <fullName evidence="2">Amidase domain-containing protein</fullName>
    </recommendedName>
</protein>
<dbReference type="Gene3D" id="3.90.1300.10">
    <property type="entry name" value="Amidase signature (AS) domain"/>
    <property type="match status" value="1"/>
</dbReference>
<dbReference type="GeneID" id="25329604"/>